<evidence type="ECO:0000313" key="2">
    <source>
        <dbReference type="EMBL" id="HJD44647.1"/>
    </source>
</evidence>
<reference evidence="2" key="1">
    <citation type="journal article" date="2021" name="PeerJ">
        <title>Extensive microbial diversity within the chicken gut microbiome revealed by metagenomics and culture.</title>
        <authorList>
            <person name="Gilroy R."/>
            <person name="Ravi A."/>
            <person name="Getino M."/>
            <person name="Pursley I."/>
            <person name="Horton D.L."/>
            <person name="Alikhan N.F."/>
            <person name="Baker D."/>
            <person name="Gharbi K."/>
            <person name="Hall N."/>
            <person name="Watson M."/>
            <person name="Adriaenssens E.M."/>
            <person name="Foster-Nyarko E."/>
            <person name="Jarju S."/>
            <person name="Secka A."/>
            <person name="Antonio M."/>
            <person name="Oren A."/>
            <person name="Chaudhuri R.R."/>
            <person name="La Ragione R."/>
            <person name="Hildebrand F."/>
            <person name="Pallen M.J."/>
        </authorList>
    </citation>
    <scope>NUCLEOTIDE SEQUENCE</scope>
    <source>
        <strain evidence="2">9264</strain>
    </source>
</reference>
<evidence type="ECO:0000256" key="1">
    <source>
        <dbReference type="SAM" id="Phobius"/>
    </source>
</evidence>
<feature type="transmembrane region" description="Helical" evidence="1">
    <location>
        <begin position="62"/>
        <end position="81"/>
    </location>
</feature>
<dbReference type="InterPro" id="IPR010266">
    <property type="entry name" value="NnrS"/>
</dbReference>
<evidence type="ECO:0000313" key="3">
    <source>
        <dbReference type="Proteomes" id="UP000823889"/>
    </source>
</evidence>
<feature type="transmembrane region" description="Helical" evidence="1">
    <location>
        <begin position="93"/>
        <end position="113"/>
    </location>
</feature>
<feature type="transmembrane region" description="Helical" evidence="1">
    <location>
        <begin position="165"/>
        <end position="184"/>
    </location>
</feature>
<keyword evidence="1" id="KW-0472">Membrane</keyword>
<feature type="transmembrane region" description="Helical" evidence="1">
    <location>
        <begin position="125"/>
        <end position="144"/>
    </location>
</feature>
<feature type="transmembrane region" description="Helical" evidence="1">
    <location>
        <begin position="285"/>
        <end position="307"/>
    </location>
</feature>
<feature type="transmembrane region" description="Helical" evidence="1">
    <location>
        <begin position="6"/>
        <end position="26"/>
    </location>
</feature>
<reference evidence="2" key="2">
    <citation type="submission" date="2021-04" db="EMBL/GenBank/DDBJ databases">
        <authorList>
            <person name="Gilroy R."/>
        </authorList>
    </citation>
    <scope>NUCLEOTIDE SEQUENCE</scope>
    <source>
        <strain evidence="2">9264</strain>
    </source>
</reference>
<sequence length="347" mass="38106">YSWWHQHEMLFGFSSAIIAGFLLTAVQTWTGLPSLRGASLWALVALWLLARITLFYSAGLPLWLVAVIDLAFIPLTAWAVGRLVIKAQKWRNLIFVPVLVWLSLSNLGMYYGAATNNYAMVQHSAYLAIWLVVSLMVVLGGRVIPFFTSRGLQINVAPAPKWREALILISILVFNISLSVQVLGVAVPKPVLSIALGLLVVLNAHRLLQWAPLQTLKTPLLWSLQLSYAFIILGMALWGISLWTRLATDIAVHTLTIGAILAMILSMMSRVSLGHTGRALQVPAGFNLAMLCVFAAAIVRGIGLVLWPNFVLGSYHLSLTLSIVAMLWFAVQYAKPLGTPRPDHKPG</sequence>
<accession>A0A9D2RHP6</accession>
<feature type="non-terminal residue" evidence="2">
    <location>
        <position position="1"/>
    </location>
</feature>
<protein>
    <submittedName>
        <fullName evidence="2">NnrS family protein</fullName>
    </submittedName>
</protein>
<feature type="transmembrane region" description="Helical" evidence="1">
    <location>
        <begin position="250"/>
        <end position="273"/>
    </location>
</feature>
<gene>
    <name evidence="2" type="ORF">H9906_06430</name>
</gene>
<feature type="transmembrane region" description="Helical" evidence="1">
    <location>
        <begin position="220"/>
        <end position="244"/>
    </location>
</feature>
<proteinExistence type="predicted"/>
<dbReference type="EMBL" id="DWUQ01000134">
    <property type="protein sequence ID" value="HJD44647.1"/>
    <property type="molecule type" value="Genomic_DNA"/>
</dbReference>
<dbReference type="Pfam" id="PF05940">
    <property type="entry name" value="NnrS"/>
    <property type="match status" value="1"/>
</dbReference>
<dbReference type="AlphaFoldDB" id="A0A9D2RHP6"/>
<organism evidence="2 3">
    <name type="scientific">Candidatus Paenalcaligenes intestinipullorum</name>
    <dbReference type="NCBI Taxonomy" id="2838718"/>
    <lineage>
        <taxon>Bacteria</taxon>
        <taxon>Pseudomonadati</taxon>
        <taxon>Pseudomonadota</taxon>
        <taxon>Betaproteobacteria</taxon>
        <taxon>Burkholderiales</taxon>
        <taxon>Alcaligenaceae</taxon>
        <taxon>Paenalcaligenes</taxon>
    </lineage>
</organism>
<feature type="transmembrane region" description="Helical" evidence="1">
    <location>
        <begin position="38"/>
        <end position="56"/>
    </location>
</feature>
<dbReference type="Proteomes" id="UP000823889">
    <property type="component" value="Unassembled WGS sequence"/>
</dbReference>
<keyword evidence="1" id="KW-1133">Transmembrane helix</keyword>
<comment type="caution">
    <text evidence="2">The sequence shown here is derived from an EMBL/GenBank/DDBJ whole genome shotgun (WGS) entry which is preliminary data.</text>
</comment>
<name>A0A9D2RHP6_9BURK</name>
<feature type="transmembrane region" description="Helical" evidence="1">
    <location>
        <begin position="313"/>
        <end position="331"/>
    </location>
</feature>
<keyword evidence="1" id="KW-0812">Transmembrane</keyword>